<keyword evidence="3" id="KW-1185">Reference proteome</keyword>
<feature type="region of interest" description="Disordered" evidence="1">
    <location>
        <begin position="239"/>
        <end position="276"/>
    </location>
</feature>
<sequence length="380" mass="41684">MLEALTRPALLPSRTRLYTQGRRDRDARTLPCHHPPSYRSFSVCTSFVTNRRALSRLLIGTVKVRVVEGVLEFISVASLTASSLPFPGSRCEYSVSTERFGKVSRFSDNEDLWAIKHRNIEGLGLVAFSEPRERATTARGYVCRCHSQRVVPAPECLSARSRGGRPASTAIVVSDVSLCSRAAANAFPARGEVTSAGGGQCRGRTRIGTTLDDSKNIHKARGPLIDLIDMTIPDTRARRATSTHGAEIDGRAQSADRQASAGAARRAAAGGDAPPPAVFATRSQGQFTQTHEYRTGQQRSDYGAEGGGLTAATAVVVEPRRARSTPPADEAVAKPCHDVWPKTLLTRLPYRMYFYRVKLISPRIDRLRDWTEGRLDFYER</sequence>
<dbReference type="Proteomes" id="UP000299102">
    <property type="component" value="Unassembled WGS sequence"/>
</dbReference>
<protein>
    <submittedName>
        <fullName evidence="2">Uncharacterized protein</fullName>
    </submittedName>
</protein>
<dbReference type="EMBL" id="BGZK01000056">
    <property type="protein sequence ID" value="GBP13299.1"/>
    <property type="molecule type" value="Genomic_DNA"/>
</dbReference>
<name>A0A4C1TFK1_EUMVA</name>
<dbReference type="AlphaFoldDB" id="A0A4C1TFK1"/>
<feature type="compositionally biased region" description="Low complexity" evidence="1">
    <location>
        <begin position="251"/>
        <end position="272"/>
    </location>
</feature>
<evidence type="ECO:0000256" key="1">
    <source>
        <dbReference type="SAM" id="MobiDB-lite"/>
    </source>
</evidence>
<evidence type="ECO:0000313" key="3">
    <source>
        <dbReference type="Proteomes" id="UP000299102"/>
    </source>
</evidence>
<proteinExistence type="predicted"/>
<evidence type="ECO:0000313" key="2">
    <source>
        <dbReference type="EMBL" id="GBP13299.1"/>
    </source>
</evidence>
<comment type="caution">
    <text evidence="2">The sequence shown here is derived from an EMBL/GenBank/DDBJ whole genome shotgun (WGS) entry which is preliminary data.</text>
</comment>
<accession>A0A4C1TFK1</accession>
<reference evidence="2 3" key="1">
    <citation type="journal article" date="2019" name="Commun. Biol.">
        <title>The bagworm genome reveals a unique fibroin gene that provides high tensile strength.</title>
        <authorList>
            <person name="Kono N."/>
            <person name="Nakamura H."/>
            <person name="Ohtoshi R."/>
            <person name="Tomita M."/>
            <person name="Numata K."/>
            <person name="Arakawa K."/>
        </authorList>
    </citation>
    <scope>NUCLEOTIDE SEQUENCE [LARGE SCALE GENOMIC DNA]</scope>
</reference>
<organism evidence="2 3">
    <name type="scientific">Eumeta variegata</name>
    <name type="common">Bagworm moth</name>
    <name type="synonym">Eumeta japonica</name>
    <dbReference type="NCBI Taxonomy" id="151549"/>
    <lineage>
        <taxon>Eukaryota</taxon>
        <taxon>Metazoa</taxon>
        <taxon>Ecdysozoa</taxon>
        <taxon>Arthropoda</taxon>
        <taxon>Hexapoda</taxon>
        <taxon>Insecta</taxon>
        <taxon>Pterygota</taxon>
        <taxon>Neoptera</taxon>
        <taxon>Endopterygota</taxon>
        <taxon>Lepidoptera</taxon>
        <taxon>Glossata</taxon>
        <taxon>Ditrysia</taxon>
        <taxon>Tineoidea</taxon>
        <taxon>Psychidae</taxon>
        <taxon>Oiketicinae</taxon>
        <taxon>Eumeta</taxon>
    </lineage>
</organism>
<gene>
    <name evidence="2" type="ORF">EVAR_8218_1</name>
</gene>